<dbReference type="GO" id="GO:0008138">
    <property type="term" value="F:protein tyrosine/serine/threonine phosphatase activity"/>
    <property type="evidence" value="ECO:0007669"/>
    <property type="project" value="TreeGrafter"/>
</dbReference>
<dbReference type="Gene3D" id="3.90.190.10">
    <property type="entry name" value="Protein tyrosine phosphatase superfamily"/>
    <property type="match status" value="1"/>
</dbReference>
<evidence type="ECO:0000313" key="2">
    <source>
        <dbReference type="EMBL" id="THG92962.1"/>
    </source>
</evidence>
<accession>A0A4V3X966</accession>
<feature type="region of interest" description="Disordered" evidence="1">
    <location>
        <begin position="303"/>
        <end position="399"/>
    </location>
</feature>
<feature type="compositionally biased region" description="Polar residues" evidence="1">
    <location>
        <begin position="363"/>
        <end position="383"/>
    </location>
</feature>
<dbReference type="PANTHER" id="PTHR47550">
    <property type="entry name" value="DUAL SPECIFICITY PROTEIN PHOSPHATASE PPS1"/>
    <property type="match status" value="1"/>
</dbReference>
<feature type="region of interest" description="Disordered" evidence="1">
    <location>
        <begin position="68"/>
        <end position="96"/>
    </location>
</feature>
<sequence>MRELTKATPILGDVVYLGNASDVPLVALRPPQRAAASPALGSAPGARPVSALVQVPVKRQMSEGEIGEWEGAGWDGGREYAEDGEEEDPLDGSDNPMGYDICIECRDPAPLPTQDQLRAAAAHLASLDALWSARRFSQESEAVESCGASSSDCNLNPNPNSSPSLPSSLLSSSSSPPHSRSLLRAPRPAPSASHVVHLTFPASPPSFAYTMWHLTPFLNFLSELVAPRQHPPSTRPKRVLIYSSDGYTESSVLALCVLMKERGLDLPGAYLELQVEKGRSFFVYQSDIGLLKRVEAQLQKERATLSVQPSFRSSRSNVSSPSPSPSRGERHDWNRSWTGAGAQGHHYAYTRETGASHPYARSPRNSISYPTSGSAPGSNSVLGTQHEYAASSPPVVVPS</sequence>
<keyword evidence="3" id="KW-1185">Reference proteome</keyword>
<gene>
    <name evidence="2" type="ORF">EW145_g8520</name>
</gene>
<dbReference type="GO" id="GO:0005634">
    <property type="term" value="C:nucleus"/>
    <property type="evidence" value="ECO:0007669"/>
    <property type="project" value="GOC"/>
</dbReference>
<dbReference type="PANTHER" id="PTHR47550:SF1">
    <property type="entry name" value="DUAL SPECIFICITY PROTEIN PHOSPHATASE PPS1"/>
    <property type="match status" value="1"/>
</dbReference>
<feature type="compositionally biased region" description="Low complexity" evidence="1">
    <location>
        <begin position="309"/>
        <end position="321"/>
    </location>
</feature>
<reference evidence="2 3" key="1">
    <citation type="submission" date="2019-02" db="EMBL/GenBank/DDBJ databases">
        <title>Genome sequencing of the rare red list fungi Phellinidium pouzarii.</title>
        <authorList>
            <person name="Buettner E."/>
            <person name="Kellner H."/>
        </authorList>
    </citation>
    <scope>NUCLEOTIDE SEQUENCE [LARGE SCALE GENOMIC DNA]</scope>
    <source>
        <strain evidence="2 3">DSM 108285</strain>
    </source>
</reference>
<dbReference type="SUPFAM" id="SSF52799">
    <property type="entry name" value="(Phosphotyrosine protein) phosphatases II"/>
    <property type="match status" value="1"/>
</dbReference>
<name>A0A4V3X966_9AGAM</name>
<feature type="compositionally biased region" description="Low complexity" evidence="1">
    <location>
        <begin position="149"/>
        <end position="183"/>
    </location>
</feature>
<feature type="non-terminal residue" evidence="2">
    <location>
        <position position="399"/>
    </location>
</feature>
<dbReference type="AlphaFoldDB" id="A0A4V3X966"/>
<proteinExistence type="predicted"/>
<evidence type="ECO:0000313" key="3">
    <source>
        <dbReference type="Proteomes" id="UP000308199"/>
    </source>
</evidence>
<feature type="region of interest" description="Disordered" evidence="1">
    <location>
        <begin position="147"/>
        <end position="187"/>
    </location>
</feature>
<dbReference type="Proteomes" id="UP000308199">
    <property type="component" value="Unassembled WGS sequence"/>
</dbReference>
<dbReference type="GO" id="GO:0033260">
    <property type="term" value="P:nuclear DNA replication"/>
    <property type="evidence" value="ECO:0007669"/>
    <property type="project" value="TreeGrafter"/>
</dbReference>
<organism evidence="2 3">
    <name type="scientific">Phellinidium pouzarii</name>
    <dbReference type="NCBI Taxonomy" id="167371"/>
    <lineage>
        <taxon>Eukaryota</taxon>
        <taxon>Fungi</taxon>
        <taxon>Dikarya</taxon>
        <taxon>Basidiomycota</taxon>
        <taxon>Agaricomycotina</taxon>
        <taxon>Agaricomycetes</taxon>
        <taxon>Hymenochaetales</taxon>
        <taxon>Hymenochaetaceae</taxon>
        <taxon>Phellinidium</taxon>
    </lineage>
</organism>
<dbReference type="EMBL" id="SGPK01001460">
    <property type="protein sequence ID" value="THG92962.1"/>
    <property type="molecule type" value="Genomic_DNA"/>
</dbReference>
<dbReference type="InterPro" id="IPR029021">
    <property type="entry name" value="Prot-tyrosine_phosphatase-like"/>
</dbReference>
<dbReference type="InterPro" id="IPR053239">
    <property type="entry name" value="Dual_spec_PTase"/>
</dbReference>
<dbReference type="OrthoDB" id="273181at2759"/>
<protein>
    <submittedName>
        <fullName evidence="2">Uncharacterized protein</fullName>
    </submittedName>
</protein>
<evidence type="ECO:0000256" key="1">
    <source>
        <dbReference type="SAM" id="MobiDB-lite"/>
    </source>
</evidence>
<feature type="compositionally biased region" description="Acidic residues" evidence="1">
    <location>
        <begin position="82"/>
        <end position="91"/>
    </location>
</feature>
<comment type="caution">
    <text evidence="2">The sequence shown here is derived from an EMBL/GenBank/DDBJ whole genome shotgun (WGS) entry which is preliminary data.</text>
</comment>